<evidence type="ECO:0000313" key="2">
    <source>
        <dbReference type="Proteomes" id="UP000192360"/>
    </source>
</evidence>
<organism evidence="1 2">
    <name type="scientific">Cellulophaga tyrosinoxydans</name>
    <dbReference type="NCBI Taxonomy" id="504486"/>
    <lineage>
        <taxon>Bacteria</taxon>
        <taxon>Pseudomonadati</taxon>
        <taxon>Bacteroidota</taxon>
        <taxon>Flavobacteriia</taxon>
        <taxon>Flavobacteriales</taxon>
        <taxon>Flavobacteriaceae</taxon>
        <taxon>Cellulophaga</taxon>
    </lineage>
</organism>
<dbReference type="AlphaFoldDB" id="A0A1W1YHT4"/>
<accession>A0A1W1YHT4</accession>
<name>A0A1W1YHT4_9FLAO</name>
<evidence type="ECO:0000313" key="1">
    <source>
        <dbReference type="EMBL" id="SMC35682.1"/>
    </source>
</evidence>
<keyword evidence="2" id="KW-1185">Reference proteome</keyword>
<dbReference type="InterPro" id="IPR005901">
    <property type="entry name" value="GLPGLI"/>
</dbReference>
<dbReference type="Proteomes" id="UP000192360">
    <property type="component" value="Unassembled WGS sequence"/>
</dbReference>
<dbReference type="OrthoDB" id="1440774at2"/>
<dbReference type="NCBIfam" id="TIGR01200">
    <property type="entry name" value="GLPGLI"/>
    <property type="match status" value="1"/>
</dbReference>
<sequence length="248" mass="29225">MKKIINIIFLLLLIKVFPQSKKNSFVRVEYDIFYNTELPNTKKGILEIDLNLNNSVFFLSESSLESGLKKDDDKITLIGKNGNRYMKTDRAKKLIQYSEFIKNETYLVNDSIFELNWDINHTEIKKIGEIVCNKATLYFRGRNYIAWYDIKNPINFGPWKFNNLPGLILEIYDETNRYNWKASTIVFSNKSEIEIPKEDIQVISIQEFVDLRYSQNNSKIYSKMPRGVQTEIINVGRSGIEIKFEWEE</sequence>
<gene>
    <name evidence="1" type="ORF">SAMN05660703_0505</name>
</gene>
<dbReference type="EMBL" id="FWXO01000001">
    <property type="protein sequence ID" value="SMC35682.1"/>
    <property type="molecule type" value="Genomic_DNA"/>
</dbReference>
<protein>
    <submittedName>
        <fullName evidence="1">GLPGLI family protein</fullName>
    </submittedName>
</protein>
<reference evidence="1 2" key="1">
    <citation type="submission" date="2017-04" db="EMBL/GenBank/DDBJ databases">
        <authorList>
            <person name="Afonso C.L."/>
            <person name="Miller P.J."/>
            <person name="Scott M.A."/>
            <person name="Spackman E."/>
            <person name="Goraichik I."/>
            <person name="Dimitrov K.M."/>
            <person name="Suarez D.L."/>
            <person name="Swayne D.E."/>
        </authorList>
    </citation>
    <scope>NUCLEOTIDE SEQUENCE [LARGE SCALE GENOMIC DNA]</scope>
    <source>
        <strain evidence="1 2">DSM 21164</strain>
    </source>
</reference>
<dbReference type="RefSeq" id="WP_084059813.1">
    <property type="nucleotide sequence ID" value="NZ_FWXO01000001.1"/>
</dbReference>
<proteinExistence type="predicted"/>
<dbReference type="STRING" id="504486.SAMN05660703_0505"/>